<feature type="coiled-coil region" evidence="5">
    <location>
        <begin position="61"/>
        <end position="126"/>
    </location>
</feature>
<keyword evidence="6" id="KW-0812">Transmembrane</keyword>
<keyword evidence="6" id="KW-0472">Membrane</keyword>
<sequence>MLFKLSVSRKLAIVDIVVVFAALAHYFLVDDRLDWSVYLAGVFALGLINFVVIYRYLSTQITELEQQLFSQLNNNRRIRKQGHALDHIKSGIQILLDDCNSYEQQVATLSDNNQTYQQQVSELQAQGQRQQGVWQDRIDSAARSLEQLYGVVEHLAEEIAHCAQGAANSATDVEGSAKNVAASAAATKEDADYINGFKGQIAQLGVSVTTINELALEINDISDQTNLLALNASIEAARAGEQGRGFAVVADEVRNLAARARSSSAKIEQSIESVAREAQECSVGIERISSHVDQAVIFNNAEKESVHSIYERLAQLSDKISQLVAVVDEQKSLLDIAKRDVDAAKAY</sequence>
<comment type="subcellular location">
    <subcellularLocation>
        <location evidence="1">Membrane</location>
    </subcellularLocation>
</comment>
<evidence type="ECO:0000259" key="7">
    <source>
        <dbReference type="PROSITE" id="PS50111"/>
    </source>
</evidence>
<evidence type="ECO:0000256" key="2">
    <source>
        <dbReference type="ARBA" id="ARBA00023224"/>
    </source>
</evidence>
<dbReference type="RefSeq" id="WP_390189712.1">
    <property type="nucleotide sequence ID" value="NZ_JBHMEP010000001.1"/>
</dbReference>
<evidence type="ECO:0000313" key="9">
    <source>
        <dbReference type="Proteomes" id="UP001589645"/>
    </source>
</evidence>
<dbReference type="Proteomes" id="UP001589645">
    <property type="component" value="Unassembled WGS sequence"/>
</dbReference>
<dbReference type="PANTHER" id="PTHR32089">
    <property type="entry name" value="METHYL-ACCEPTING CHEMOTAXIS PROTEIN MCPB"/>
    <property type="match status" value="1"/>
</dbReference>
<proteinExistence type="inferred from homology"/>
<keyword evidence="5" id="KW-0175">Coiled coil</keyword>
<feature type="transmembrane region" description="Helical" evidence="6">
    <location>
        <begin position="35"/>
        <end position="57"/>
    </location>
</feature>
<feature type="domain" description="Methyl-accepting transducer" evidence="7">
    <location>
        <begin position="137"/>
        <end position="345"/>
    </location>
</feature>
<dbReference type="PRINTS" id="PR00260">
    <property type="entry name" value="CHEMTRNSDUCR"/>
</dbReference>
<dbReference type="PROSITE" id="PS50111">
    <property type="entry name" value="CHEMOTAXIS_TRANSDUC_2"/>
    <property type="match status" value="1"/>
</dbReference>
<name>A0ABV5HIH5_9VIBR</name>
<protein>
    <submittedName>
        <fullName evidence="8">Methyl-accepting chemotaxis protein</fullName>
    </submittedName>
</protein>
<organism evidence="8 9">
    <name type="scientific">Vibrio olivae</name>
    <dbReference type="NCBI Taxonomy" id="1243002"/>
    <lineage>
        <taxon>Bacteria</taxon>
        <taxon>Pseudomonadati</taxon>
        <taxon>Pseudomonadota</taxon>
        <taxon>Gammaproteobacteria</taxon>
        <taxon>Vibrionales</taxon>
        <taxon>Vibrionaceae</taxon>
        <taxon>Vibrio</taxon>
    </lineage>
</organism>
<keyword evidence="6" id="KW-1133">Transmembrane helix</keyword>
<reference evidence="8 9" key="1">
    <citation type="submission" date="2024-09" db="EMBL/GenBank/DDBJ databases">
        <authorList>
            <person name="Sun Q."/>
            <person name="Mori K."/>
        </authorList>
    </citation>
    <scope>NUCLEOTIDE SEQUENCE [LARGE SCALE GENOMIC DNA]</scope>
    <source>
        <strain evidence="8 9">CECT 8064</strain>
    </source>
</reference>
<dbReference type="PANTHER" id="PTHR32089:SF112">
    <property type="entry name" value="LYSOZYME-LIKE PROTEIN-RELATED"/>
    <property type="match status" value="1"/>
</dbReference>
<accession>A0ABV5HIH5</accession>
<dbReference type="SUPFAM" id="SSF58104">
    <property type="entry name" value="Methyl-accepting chemotaxis protein (MCP) signaling domain"/>
    <property type="match status" value="1"/>
</dbReference>
<evidence type="ECO:0000313" key="8">
    <source>
        <dbReference type="EMBL" id="MFB9134026.1"/>
    </source>
</evidence>
<dbReference type="InterPro" id="IPR004089">
    <property type="entry name" value="MCPsignal_dom"/>
</dbReference>
<comment type="caution">
    <text evidence="8">The sequence shown here is derived from an EMBL/GenBank/DDBJ whole genome shotgun (WGS) entry which is preliminary data.</text>
</comment>
<evidence type="ECO:0000256" key="4">
    <source>
        <dbReference type="PROSITE-ProRule" id="PRU00284"/>
    </source>
</evidence>
<evidence type="ECO:0000256" key="3">
    <source>
        <dbReference type="ARBA" id="ARBA00029447"/>
    </source>
</evidence>
<evidence type="ECO:0000256" key="6">
    <source>
        <dbReference type="SAM" id="Phobius"/>
    </source>
</evidence>
<gene>
    <name evidence="8" type="ORF">ACFFUV_03475</name>
</gene>
<keyword evidence="9" id="KW-1185">Reference proteome</keyword>
<dbReference type="Pfam" id="PF00015">
    <property type="entry name" value="MCPsignal"/>
    <property type="match status" value="1"/>
</dbReference>
<dbReference type="SMART" id="SM00283">
    <property type="entry name" value="MA"/>
    <property type="match status" value="1"/>
</dbReference>
<evidence type="ECO:0000256" key="5">
    <source>
        <dbReference type="SAM" id="Coils"/>
    </source>
</evidence>
<feature type="transmembrane region" description="Helical" evidence="6">
    <location>
        <begin position="12"/>
        <end position="29"/>
    </location>
</feature>
<keyword evidence="2 4" id="KW-0807">Transducer</keyword>
<comment type="similarity">
    <text evidence="3">Belongs to the methyl-accepting chemotaxis (MCP) protein family.</text>
</comment>
<dbReference type="Gene3D" id="1.10.287.950">
    <property type="entry name" value="Methyl-accepting chemotaxis protein"/>
    <property type="match status" value="1"/>
</dbReference>
<dbReference type="EMBL" id="JBHMEP010000001">
    <property type="protein sequence ID" value="MFB9134026.1"/>
    <property type="molecule type" value="Genomic_DNA"/>
</dbReference>
<dbReference type="InterPro" id="IPR004090">
    <property type="entry name" value="Chemotax_Me-accpt_rcpt"/>
</dbReference>
<evidence type="ECO:0000256" key="1">
    <source>
        <dbReference type="ARBA" id="ARBA00004370"/>
    </source>
</evidence>